<protein>
    <submittedName>
        <fullName evidence="3">UspA domain protein</fullName>
    </submittedName>
</protein>
<dbReference type="eggNOG" id="arCOG02053">
    <property type="taxonomic scope" value="Archaea"/>
</dbReference>
<dbReference type="PANTHER" id="PTHR46268:SF6">
    <property type="entry name" value="UNIVERSAL STRESS PROTEIN UP12"/>
    <property type="match status" value="1"/>
</dbReference>
<dbReference type="GeneID" id="3700918"/>
<dbReference type="Gene3D" id="3.40.50.620">
    <property type="entry name" value="HUPs"/>
    <property type="match status" value="1"/>
</dbReference>
<dbReference type="EMBL" id="CR936257">
    <property type="protein sequence ID" value="CAI48419.1"/>
    <property type="molecule type" value="Genomic_DNA"/>
</dbReference>
<dbReference type="OrthoDB" id="105697at2157"/>
<proteinExistence type="inferred from homology"/>
<dbReference type="Pfam" id="PF00582">
    <property type="entry name" value="Usp"/>
    <property type="match status" value="1"/>
</dbReference>
<evidence type="ECO:0000259" key="2">
    <source>
        <dbReference type="Pfam" id="PF00582"/>
    </source>
</evidence>
<dbReference type="KEGG" id="nph:NP_0656A"/>
<reference evidence="3 4" key="1">
    <citation type="journal article" date="2005" name="Genome Res.">
        <title>Living with two extremes: conclusions from the genome sequence of Natronomonas pharaonis.</title>
        <authorList>
            <person name="Falb M."/>
            <person name="Pfeiffer F."/>
            <person name="Palm P."/>
            <person name="Rodewald K."/>
            <person name="Hickmann V."/>
            <person name="Tittor J."/>
            <person name="Oesterhelt D."/>
        </authorList>
    </citation>
    <scope>NUCLEOTIDE SEQUENCE [LARGE SCALE GENOMIC DNA]</scope>
    <source>
        <strain evidence="4">ATCC 35678 / DSM 2160 / CIP 103997 / JCM 8858 / NBRC 14720 / NCIMB 2260 / Gabara</strain>
    </source>
</reference>
<dbReference type="CDD" id="cd00293">
    <property type="entry name" value="USP-like"/>
    <property type="match status" value="1"/>
</dbReference>
<dbReference type="EnsemblBacteria" id="CAI48419">
    <property type="protein sequence ID" value="CAI48419"/>
    <property type="gene ID" value="NP_0656A"/>
</dbReference>
<evidence type="ECO:0000313" key="3">
    <source>
        <dbReference type="EMBL" id="CAI48419.1"/>
    </source>
</evidence>
<accession>A0A1U7ETZ8</accession>
<dbReference type="InterPro" id="IPR006016">
    <property type="entry name" value="UspA"/>
</dbReference>
<keyword evidence="4" id="KW-1185">Reference proteome</keyword>
<evidence type="ECO:0000256" key="1">
    <source>
        <dbReference type="ARBA" id="ARBA00008791"/>
    </source>
</evidence>
<name>A0A1U7ETZ8_NATPD</name>
<dbReference type="AlphaFoldDB" id="A0A1U7ETZ8"/>
<comment type="similarity">
    <text evidence="1">Belongs to the universal stress protein A family.</text>
</comment>
<dbReference type="InterPro" id="IPR014729">
    <property type="entry name" value="Rossmann-like_a/b/a_fold"/>
</dbReference>
<organism evidence="3 4">
    <name type="scientific">Natronomonas pharaonis (strain ATCC 35678 / DSM 2160 / CIP 103997 / JCM 8858 / NBRC 14720 / NCIMB 2260 / Gabara)</name>
    <name type="common">Halobacterium pharaonis</name>
    <dbReference type="NCBI Taxonomy" id="348780"/>
    <lineage>
        <taxon>Archaea</taxon>
        <taxon>Methanobacteriati</taxon>
        <taxon>Methanobacteriota</taxon>
        <taxon>Stenosarchaea group</taxon>
        <taxon>Halobacteria</taxon>
        <taxon>Halobacteriales</taxon>
        <taxon>Natronomonadaceae</taxon>
        <taxon>Natronomonas</taxon>
    </lineage>
</organism>
<dbReference type="PRINTS" id="PR01438">
    <property type="entry name" value="UNVRSLSTRESS"/>
</dbReference>
<gene>
    <name evidence="3" type="ordered locus">NP_0656A</name>
</gene>
<dbReference type="PIRSF" id="PIRSF006276">
    <property type="entry name" value="UspA"/>
    <property type="match status" value="1"/>
</dbReference>
<dbReference type="Proteomes" id="UP000002698">
    <property type="component" value="Chromosome"/>
</dbReference>
<evidence type="ECO:0000313" key="4">
    <source>
        <dbReference type="Proteomes" id="UP000002698"/>
    </source>
</evidence>
<dbReference type="SUPFAM" id="SSF52402">
    <property type="entry name" value="Adenine nucleotide alpha hydrolases-like"/>
    <property type="match status" value="1"/>
</dbReference>
<dbReference type="STRING" id="348780.NP_0656A"/>
<dbReference type="InterPro" id="IPR006015">
    <property type="entry name" value="Universal_stress_UspA"/>
</dbReference>
<dbReference type="RefSeq" id="WP_011322055.1">
    <property type="nucleotide sequence ID" value="NC_007426.1"/>
</dbReference>
<dbReference type="HOGENOM" id="CLU_049301_11_1_2"/>
<dbReference type="PANTHER" id="PTHR46268">
    <property type="entry name" value="STRESS RESPONSE PROTEIN NHAX"/>
    <property type="match status" value="1"/>
</dbReference>
<feature type="domain" description="UspA" evidence="2">
    <location>
        <begin position="1"/>
        <end position="140"/>
    </location>
</feature>
<sequence length="143" mass="14633">MYSTILLATDGSEDSRAALDHAVEVAAATGASLHVVSVVETRTAYDNAIIDPEEVKENLRADAVEAVEAAAAVAAAEDVSCETTVEEGVPPEQVLEVAERVGADLVVVGATGRSGFKRLVLGSTAEQLLESSGTAPVVVVADE</sequence>